<evidence type="ECO:0000259" key="4">
    <source>
        <dbReference type="Pfam" id="PF03781"/>
    </source>
</evidence>
<keyword evidence="7" id="KW-1185">Reference proteome</keyword>
<dbReference type="AlphaFoldDB" id="A0A2S4Q1Y0"/>
<name>A0A2S4Q1Y0_9PEZI</name>
<keyword evidence="2" id="KW-0808">Transferase</keyword>
<comment type="caution">
    <text evidence="6">The sequence shown here is derived from an EMBL/GenBank/DDBJ whole genome shotgun (WGS) entry which is preliminary data.</text>
</comment>
<evidence type="ECO:0000256" key="3">
    <source>
        <dbReference type="SAM" id="MobiDB-lite"/>
    </source>
</evidence>
<dbReference type="Gene3D" id="3.40.50.150">
    <property type="entry name" value="Vaccinia Virus protein VP39"/>
    <property type="match status" value="1"/>
</dbReference>
<dbReference type="NCBIfam" id="TIGR03439">
    <property type="entry name" value="methyl_EasF"/>
    <property type="match status" value="1"/>
</dbReference>
<dbReference type="Pfam" id="PF03781">
    <property type="entry name" value="FGE-sulfatase"/>
    <property type="match status" value="1"/>
</dbReference>
<dbReference type="GO" id="GO:0008168">
    <property type="term" value="F:methyltransferase activity"/>
    <property type="evidence" value="ECO:0007669"/>
    <property type="project" value="UniProtKB-KW"/>
</dbReference>
<feature type="region of interest" description="Disordered" evidence="3">
    <location>
        <begin position="565"/>
        <end position="584"/>
    </location>
</feature>
<evidence type="ECO:0000256" key="2">
    <source>
        <dbReference type="ARBA" id="ARBA00022679"/>
    </source>
</evidence>
<evidence type="ECO:0000313" key="6">
    <source>
        <dbReference type="EMBL" id="POS88303.1"/>
    </source>
</evidence>
<feature type="domain" description="Histidine-specific methyltransferase SAM-dependent" evidence="5">
    <location>
        <begin position="245"/>
        <end position="359"/>
    </location>
</feature>
<keyword evidence="1" id="KW-0489">Methyltransferase</keyword>
<gene>
    <name evidence="6" type="ORF">EPUL_000094</name>
</gene>
<feature type="domain" description="Histidine-specific methyltransferase SAM-dependent" evidence="5">
    <location>
        <begin position="35"/>
        <end position="230"/>
    </location>
</feature>
<dbReference type="PANTHER" id="PTHR43397:SF1">
    <property type="entry name" value="ERGOTHIONEINE BIOSYNTHESIS PROTEIN 1"/>
    <property type="match status" value="1"/>
</dbReference>
<dbReference type="Gene3D" id="3.90.1580.10">
    <property type="entry name" value="paralog of FGE (formylglycine-generating enzyme)"/>
    <property type="match status" value="1"/>
</dbReference>
<dbReference type="EMBL" id="PEDP01000012">
    <property type="protein sequence ID" value="POS88303.1"/>
    <property type="molecule type" value="Genomic_DNA"/>
</dbReference>
<dbReference type="PANTHER" id="PTHR43397">
    <property type="entry name" value="ERGOTHIONEINE BIOSYNTHESIS PROTEIN 1"/>
    <property type="match status" value="1"/>
</dbReference>
<sequence>MSIDLSSYERSTANISSPHKSIFDIRCSSVDNQLKEEVLKSLNPTSGTKTLPTMLLYNERGLQLFEEITYLEEYYPTKSEIDILMKSAREIASLIASGSMVVELGSGNLRKVIFLLKELEKQQKKIDYYALDLCAKELNRTLDQAPPFQNVRCYGLHGTYEDGLLWLQRAENRQRPKIVLSLGSSIGNFRYDEAQELLSKISRALMPGDFLLIGFDHTNDASKVYHAYNGEISPLLVSKSQCYLQSFDDQIKRYFRFILNGLESANKILGKQAFNLTDWRVIGEYVYDNEGGRHQAFLTPICDISYGNHFHIRAGERIQIERSLKYSIEKAAYLFKESNLRKFWIWPHPTECYDLYLLTKSVTKFESNSELYATSGLPTIQEWRNTWGIWDLITKELTPKDLIYSKSIELRNPFIFYFGHIPTFFDIQMSKVKEEPVCQNLKYYQVFERGIDPDVDDPKKCHSHSIIPDFWPPVKDVLQYQFKVRAKVQALYERDQIPRDLARVIWLGFEHELMHIETYIYMLLEIGESLPPTKDTPNFEADAIKAKNARVPNEWFHIPKQQVKIGLDDPEDDPTNKGPFGWDNEKPPRIIEVPAFQAQARPLTNEDIPASWAFSYKPRNHANGHSNDSHTKNSSLKCHLNETDIFSLTRESSENVYVRTLYGLVPLKYALDWPVSASYDELAECANWMNARIPTFEEARSIYSYVEKQRSKEAPINTDRARDNNLALPLNGTTAQNLFANLDRANVGLQNWHPLAVTNQGNRLAGQAEMGGVWEWTSSTLQKTEGFEQMSLYPGYTADFFDGKHNIILGGSWATHPRIAARKSL</sequence>
<dbReference type="InterPro" id="IPR019257">
    <property type="entry name" value="MeTrfase_dom"/>
</dbReference>
<organism evidence="6 7">
    <name type="scientific">Erysiphe pulchra</name>
    <dbReference type="NCBI Taxonomy" id="225359"/>
    <lineage>
        <taxon>Eukaryota</taxon>
        <taxon>Fungi</taxon>
        <taxon>Dikarya</taxon>
        <taxon>Ascomycota</taxon>
        <taxon>Pezizomycotina</taxon>
        <taxon>Leotiomycetes</taxon>
        <taxon>Erysiphales</taxon>
        <taxon>Erysiphaceae</taxon>
        <taxon>Erysiphe</taxon>
    </lineage>
</organism>
<protein>
    <recommendedName>
        <fullName evidence="8">Histidine-specific methyltransferase SAM-dependent domain-containing protein</fullName>
    </recommendedName>
</protein>
<dbReference type="STRING" id="225359.A0A2S4Q1Y0"/>
<dbReference type="InterPro" id="IPR005532">
    <property type="entry name" value="SUMF_dom"/>
</dbReference>
<proteinExistence type="predicted"/>
<reference evidence="6 7" key="1">
    <citation type="submission" date="2017-10" db="EMBL/GenBank/DDBJ databases">
        <title>Development of genomic resources for the powdery mildew, Erysiphe pulchra.</title>
        <authorList>
            <person name="Wadl P.A."/>
            <person name="Mack B.M."/>
            <person name="Moore G."/>
            <person name="Beltz S.B."/>
        </authorList>
    </citation>
    <scope>NUCLEOTIDE SEQUENCE [LARGE SCALE GENOMIC DNA]</scope>
    <source>
        <strain evidence="6">Cflorida</strain>
    </source>
</reference>
<dbReference type="InterPro" id="IPR016187">
    <property type="entry name" value="CTDL_fold"/>
</dbReference>
<dbReference type="GO" id="GO:0032259">
    <property type="term" value="P:methylation"/>
    <property type="evidence" value="ECO:0007669"/>
    <property type="project" value="UniProtKB-KW"/>
</dbReference>
<dbReference type="OrthoDB" id="659at2759"/>
<evidence type="ECO:0000313" key="7">
    <source>
        <dbReference type="Proteomes" id="UP000237438"/>
    </source>
</evidence>
<dbReference type="InterPro" id="IPR017805">
    <property type="entry name" value="SAM_MeTrfase_EasF-type_put"/>
</dbReference>
<evidence type="ECO:0000259" key="5">
    <source>
        <dbReference type="Pfam" id="PF10017"/>
    </source>
</evidence>
<dbReference type="SUPFAM" id="SSF53335">
    <property type="entry name" value="S-adenosyl-L-methionine-dependent methyltransferases"/>
    <property type="match status" value="1"/>
</dbReference>
<accession>A0A2S4Q1Y0</accession>
<evidence type="ECO:0008006" key="8">
    <source>
        <dbReference type="Google" id="ProtNLM"/>
    </source>
</evidence>
<evidence type="ECO:0000256" key="1">
    <source>
        <dbReference type="ARBA" id="ARBA00022603"/>
    </source>
</evidence>
<feature type="domain" description="Sulfatase-modifying factor enzyme-like" evidence="4">
    <location>
        <begin position="579"/>
        <end position="822"/>
    </location>
</feature>
<dbReference type="Pfam" id="PF10017">
    <property type="entry name" value="Methyltransf_33"/>
    <property type="match status" value="2"/>
</dbReference>
<dbReference type="Proteomes" id="UP000237438">
    <property type="component" value="Unassembled WGS sequence"/>
</dbReference>
<dbReference type="InterPro" id="IPR042095">
    <property type="entry name" value="SUMF_sf"/>
</dbReference>
<dbReference type="SUPFAM" id="SSF56436">
    <property type="entry name" value="C-type lectin-like"/>
    <property type="match status" value="1"/>
</dbReference>
<dbReference type="InterPro" id="IPR051128">
    <property type="entry name" value="EgtD_Methyltrsf_superfamily"/>
</dbReference>
<dbReference type="InterPro" id="IPR029063">
    <property type="entry name" value="SAM-dependent_MTases_sf"/>
</dbReference>